<accession>A0A3M7RTU7</accession>
<keyword evidence="2" id="KW-1185">Reference proteome</keyword>
<evidence type="ECO:0000313" key="2">
    <source>
        <dbReference type="Proteomes" id="UP000276133"/>
    </source>
</evidence>
<comment type="caution">
    <text evidence="1">The sequence shown here is derived from an EMBL/GenBank/DDBJ whole genome shotgun (WGS) entry which is preliminary data.</text>
</comment>
<dbReference type="Proteomes" id="UP000276133">
    <property type="component" value="Unassembled WGS sequence"/>
</dbReference>
<evidence type="ECO:0000313" key="1">
    <source>
        <dbReference type="EMBL" id="RNA26755.1"/>
    </source>
</evidence>
<dbReference type="EMBL" id="REGN01002683">
    <property type="protein sequence ID" value="RNA26755.1"/>
    <property type="molecule type" value="Genomic_DNA"/>
</dbReference>
<gene>
    <name evidence="1" type="ORF">BpHYR1_051837</name>
</gene>
<proteinExistence type="predicted"/>
<protein>
    <submittedName>
        <fullName evidence="1">Uncharacterized protein</fullName>
    </submittedName>
</protein>
<name>A0A3M7RTU7_BRAPC</name>
<organism evidence="1 2">
    <name type="scientific">Brachionus plicatilis</name>
    <name type="common">Marine rotifer</name>
    <name type="synonym">Brachionus muelleri</name>
    <dbReference type="NCBI Taxonomy" id="10195"/>
    <lineage>
        <taxon>Eukaryota</taxon>
        <taxon>Metazoa</taxon>
        <taxon>Spiralia</taxon>
        <taxon>Gnathifera</taxon>
        <taxon>Rotifera</taxon>
        <taxon>Eurotatoria</taxon>
        <taxon>Monogononta</taxon>
        <taxon>Pseudotrocha</taxon>
        <taxon>Ploima</taxon>
        <taxon>Brachionidae</taxon>
        <taxon>Brachionus</taxon>
    </lineage>
</organism>
<dbReference type="AlphaFoldDB" id="A0A3M7RTU7"/>
<sequence>MFPCLHNRINVMIHKILSKKPNEHKGGTIIFLGLERIFDEFLINLISSARICAILPYFDCKLVSNSL</sequence>
<reference evidence="1 2" key="1">
    <citation type="journal article" date="2018" name="Sci. Rep.">
        <title>Genomic signatures of local adaptation to the degree of environmental predictability in rotifers.</title>
        <authorList>
            <person name="Franch-Gras L."/>
            <person name="Hahn C."/>
            <person name="Garcia-Roger E.M."/>
            <person name="Carmona M.J."/>
            <person name="Serra M."/>
            <person name="Gomez A."/>
        </authorList>
    </citation>
    <scope>NUCLEOTIDE SEQUENCE [LARGE SCALE GENOMIC DNA]</scope>
    <source>
        <strain evidence="1">HYR1</strain>
    </source>
</reference>